<dbReference type="InterPro" id="IPR036388">
    <property type="entry name" value="WH-like_DNA-bd_sf"/>
</dbReference>
<dbReference type="SUPFAM" id="SSF46785">
    <property type="entry name" value="Winged helix' DNA-binding domain"/>
    <property type="match status" value="1"/>
</dbReference>
<organism evidence="1 2">
    <name type="scientific">Paenibacillus thailandensis</name>
    <dbReference type="NCBI Taxonomy" id="393250"/>
    <lineage>
        <taxon>Bacteria</taxon>
        <taxon>Bacillati</taxon>
        <taxon>Bacillota</taxon>
        <taxon>Bacilli</taxon>
        <taxon>Bacillales</taxon>
        <taxon>Paenibacillaceae</taxon>
        <taxon>Paenibacillus</taxon>
    </lineage>
</organism>
<gene>
    <name evidence="1" type="ORF">ACFSW5_21885</name>
</gene>
<dbReference type="Gene3D" id="1.10.10.10">
    <property type="entry name" value="Winged helix-like DNA-binding domain superfamily/Winged helix DNA-binding domain"/>
    <property type="match status" value="1"/>
</dbReference>
<dbReference type="RefSeq" id="WP_379278029.1">
    <property type="nucleotide sequence ID" value="NZ_JBHUGT010000037.1"/>
</dbReference>
<dbReference type="PANTHER" id="PTHR33221:SF15">
    <property type="entry name" value="HTH-TYPE TRANSCRIPTIONAL REGULATOR YWGB-RELATED"/>
    <property type="match status" value="1"/>
</dbReference>
<comment type="caution">
    <text evidence="1">The sequence shown here is derived from an EMBL/GenBank/DDBJ whole genome shotgun (WGS) entry which is preliminary data.</text>
</comment>
<reference evidence="2" key="1">
    <citation type="journal article" date="2019" name="Int. J. Syst. Evol. Microbiol.">
        <title>The Global Catalogue of Microorganisms (GCM) 10K type strain sequencing project: providing services to taxonomists for standard genome sequencing and annotation.</title>
        <authorList>
            <consortium name="The Broad Institute Genomics Platform"/>
            <consortium name="The Broad Institute Genome Sequencing Center for Infectious Disease"/>
            <person name="Wu L."/>
            <person name="Ma J."/>
        </authorList>
    </citation>
    <scope>NUCLEOTIDE SEQUENCE [LARGE SCALE GENOMIC DNA]</scope>
    <source>
        <strain evidence="2">TISTR 1827</strain>
    </source>
</reference>
<sequence>MMTNNRFAVAIHILSLIELFKDRPVTSEFIAGSVNTNAVVIRRIMGSLNKAGIIRTSPGVPGAELARPADEITLLDVYKAIAADKLFAVHEKPSPACPVGRNIQSSLEAAFDQAQSAMEQRLADMTLEHIAADLKAKL</sequence>
<keyword evidence="2" id="KW-1185">Reference proteome</keyword>
<dbReference type="EMBL" id="JBHUMY010000033">
    <property type="protein sequence ID" value="MFD2662911.1"/>
    <property type="molecule type" value="Genomic_DNA"/>
</dbReference>
<dbReference type="PROSITE" id="PS51197">
    <property type="entry name" value="HTH_RRF2_2"/>
    <property type="match status" value="1"/>
</dbReference>
<proteinExistence type="predicted"/>
<dbReference type="Proteomes" id="UP001597493">
    <property type="component" value="Unassembled WGS sequence"/>
</dbReference>
<protein>
    <submittedName>
        <fullName evidence="1">Rrf2 family transcriptional regulator</fullName>
    </submittedName>
</protein>
<evidence type="ECO:0000313" key="1">
    <source>
        <dbReference type="EMBL" id="MFD2662911.1"/>
    </source>
</evidence>
<evidence type="ECO:0000313" key="2">
    <source>
        <dbReference type="Proteomes" id="UP001597493"/>
    </source>
</evidence>
<name>A0ABW5R377_9BACL</name>
<dbReference type="Pfam" id="PF02082">
    <property type="entry name" value="Rrf2"/>
    <property type="match status" value="1"/>
</dbReference>
<dbReference type="PANTHER" id="PTHR33221">
    <property type="entry name" value="WINGED HELIX-TURN-HELIX TRANSCRIPTIONAL REGULATOR, RRF2 FAMILY"/>
    <property type="match status" value="1"/>
</dbReference>
<accession>A0ABW5R377</accession>
<dbReference type="InterPro" id="IPR000944">
    <property type="entry name" value="Tscrpt_reg_Rrf2"/>
</dbReference>
<dbReference type="InterPro" id="IPR036390">
    <property type="entry name" value="WH_DNA-bd_sf"/>
</dbReference>